<dbReference type="GeneID" id="30218689"/>
<dbReference type="EC" id="7.1.1.2" evidence="2 16"/>
<feature type="transmembrane region" description="Helical" evidence="16">
    <location>
        <begin position="207"/>
        <end position="232"/>
    </location>
</feature>
<evidence type="ECO:0000256" key="13">
    <source>
        <dbReference type="ARBA" id="ARBA00023128"/>
    </source>
</evidence>
<keyword evidence="10 16" id="KW-1133">Transmembrane helix</keyword>
<feature type="domain" description="NADH-Ubiquinone oxidoreductase (complex I) chain 5 N-terminal" evidence="18">
    <location>
        <begin position="64"/>
        <end position="114"/>
    </location>
</feature>
<dbReference type="InterPro" id="IPR010934">
    <property type="entry name" value="NADH_DH_su5_C"/>
</dbReference>
<evidence type="ECO:0000256" key="1">
    <source>
        <dbReference type="ARBA" id="ARBA00004448"/>
    </source>
</evidence>
<dbReference type="InterPro" id="IPR001750">
    <property type="entry name" value="ND/Mrp_TM"/>
</dbReference>
<keyword evidence="5" id="KW-0679">Respiratory chain</keyword>
<dbReference type="InterPro" id="IPR003945">
    <property type="entry name" value="NU5C-like"/>
</dbReference>
<evidence type="ECO:0000256" key="2">
    <source>
        <dbReference type="ARBA" id="ARBA00012944"/>
    </source>
</evidence>
<feature type="domain" description="NADH:quinone oxidoreductase/Mrp antiporter transmembrane" evidence="17">
    <location>
        <begin position="130"/>
        <end position="410"/>
    </location>
</feature>
<feature type="transmembrane region" description="Helical" evidence="16">
    <location>
        <begin position="82"/>
        <end position="101"/>
    </location>
</feature>
<evidence type="ECO:0000256" key="15">
    <source>
        <dbReference type="ARBA" id="ARBA00049551"/>
    </source>
</evidence>
<comment type="similarity">
    <text evidence="16">Belongs to the complex I subunit 5 family.</text>
</comment>
<evidence type="ECO:0000256" key="8">
    <source>
        <dbReference type="ARBA" id="ARBA00022967"/>
    </source>
</evidence>
<evidence type="ECO:0000256" key="9">
    <source>
        <dbReference type="ARBA" id="ARBA00022982"/>
    </source>
</evidence>
<reference evidence="20" key="1">
    <citation type="journal article" date="2016" name="Sci. Rep.">
        <title>Mitogenomes from type specimens, a genotyping tool for morphologically simple species: ten genomes of agar-producing red algae.</title>
        <authorList>
            <person name="Boo G.H."/>
            <person name="Hughey J.R."/>
            <person name="Miller K.A."/>
            <person name="Boo S.M."/>
        </authorList>
    </citation>
    <scope>NUCLEOTIDE SEQUENCE</scope>
</reference>
<evidence type="ECO:0000256" key="5">
    <source>
        <dbReference type="ARBA" id="ARBA00022660"/>
    </source>
</evidence>
<gene>
    <name evidence="20" type="primary">nad5</name>
</gene>
<name>A0A1D8X7N9_9FLOR</name>
<feature type="domain" description="NADH dehydrogenase subunit 5 C-terminal" evidence="19">
    <location>
        <begin position="439"/>
        <end position="640"/>
    </location>
</feature>
<comment type="subcellular location">
    <subcellularLocation>
        <location evidence="1">Mitochondrion inner membrane</location>
        <topology evidence="1">Multi-pass membrane protein</topology>
    </subcellularLocation>
</comment>
<evidence type="ECO:0000256" key="11">
    <source>
        <dbReference type="ARBA" id="ARBA00023027"/>
    </source>
</evidence>
<evidence type="ECO:0000259" key="18">
    <source>
        <dbReference type="Pfam" id="PF00662"/>
    </source>
</evidence>
<evidence type="ECO:0000259" key="19">
    <source>
        <dbReference type="Pfam" id="PF06455"/>
    </source>
</evidence>
<dbReference type="GO" id="GO:0008137">
    <property type="term" value="F:NADH dehydrogenase (ubiquinone) activity"/>
    <property type="evidence" value="ECO:0007669"/>
    <property type="project" value="UniProtKB-EC"/>
</dbReference>
<dbReference type="RefSeq" id="YP_009317503.1">
    <property type="nucleotide sequence ID" value="NC_031837.1"/>
</dbReference>
<evidence type="ECO:0000256" key="16">
    <source>
        <dbReference type="RuleBase" id="RU003404"/>
    </source>
</evidence>
<evidence type="ECO:0000256" key="12">
    <source>
        <dbReference type="ARBA" id="ARBA00023075"/>
    </source>
</evidence>
<dbReference type="PRINTS" id="PR01434">
    <property type="entry name" value="NADHDHGNASE5"/>
</dbReference>
<dbReference type="PANTHER" id="PTHR42829">
    <property type="entry name" value="NADH-UBIQUINONE OXIDOREDUCTASE CHAIN 5"/>
    <property type="match status" value="1"/>
</dbReference>
<dbReference type="InterPro" id="IPR018393">
    <property type="entry name" value="NADHpl_OxRdtase_5_subgr"/>
</dbReference>
<evidence type="ECO:0000256" key="6">
    <source>
        <dbReference type="ARBA" id="ARBA00022692"/>
    </source>
</evidence>
<organism evidence="20">
    <name type="scientific">Gelidium galapagense</name>
    <dbReference type="NCBI Taxonomy" id="317100"/>
    <lineage>
        <taxon>Eukaryota</taxon>
        <taxon>Rhodophyta</taxon>
        <taxon>Florideophyceae</taxon>
        <taxon>Rhodymeniophycidae</taxon>
        <taxon>Gelidiales</taxon>
        <taxon>Gelidiaceae</taxon>
        <taxon>Gelidium</taxon>
    </lineage>
</organism>
<dbReference type="PRINTS" id="PR01435">
    <property type="entry name" value="NPOXDRDTASE5"/>
</dbReference>
<geneLocation type="mitochondrion" evidence="20"/>
<feature type="transmembrane region" description="Helical" evidence="16">
    <location>
        <begin position="279"/>
        <end position="304"/>
    </location>
</feature>
<feature type="transmembrane region" description="Helical" evidence="16">
    <location>
        <begin position="29"/>
        <end position="48"/>
    </location>
</feature>
<feature type="transmembrane region" description="Helical" evidence="16">
    <location>
        <begin position="253"/>
        <end position="273"/>
    </location>
</feature>
<evidence type="ECO:0000256" key="10">
    <source>
        <dbReference type="ARBA" id="ARBA00022989"/>
    </source>
</evidence>
<feature type="transmembrane region" description="Helical" evidence="16">
    <location>
        <begin position="623"/>
        <end position="642"/>
    </location>
</feature>
<dbReference type="Pfam" id="PF00662">
    <property type="entry name" value="Proton_antipo_N"/>
    <property type="match status" value="1"/>
</dbReference>
<feature type="transmembrane region" description="Helical" evidence="16">
    <location>
        <begin position="382"/>
        <end position="401"/>
    </location>
</feature>
<dbReference type="GO" id="GO:0005743">
    <property type="term" value="C:mitochondrial inner membrane"/>
    <property type="evidence" value="ECO:0007669"/>
    <property type="project" value="UniProtKB-SubCell"/>
</dbReference>
<dbReference type="Pfam" id="PF00361">
    <property type="entry name" value="Proton_antipo_M"/>
    <property type="match status" value="1"/>
</dbReference>
<dbReference type="GO" id="GO:0042773">
    <property type="term" value="P:ATP synthesis coupled electron transport"/>
    <property type="evidence" value="ECO:0007669"/>
    <property type="project" value="InterPro"/>
</dbReference>
<sequence length="665" mass="75503">MYITIIWLPLLGSLISGFGGRWLGRYGAGIFSTTCVIISFILSVLIFYEVGFCDTICQFSILSWINVGVLSVQWGFLFDSVTAVMLVVITSISSLVHLYSISYMETDPHCPRFMAYLEVFTFFMLVLVTADNILQMFLGWEGVGLASYLLINFWFTRLAANQSAIKALIVNRVGDFGLSLAIFTIFYTFSSVEYLTIFSVIPFFQDYYFSFLQFKINNITVIGLLLFIGAVGKSAQLGLHTWLPDAMEGPTPVSALIHAATMVTAGVFLIIRFSPLMEYSIFVLQILVIFGALTAVFAAMVGVFQNDLKRVIAYSTCSQLGYMIFACGLSCYNVSMFHLTNHAFFKALLFLSAGSVIHAVSDEQDMRRMGSLKKFLPLTYSVMLIGSLALTGFPFLTGFYSKDFIIEIAQLLTNSNLNITFNGLACWLGSLAVFFTAFYSFRLLYLTFINNCNMSRVGINTTHESNLLILIPLIFLTFGSVFVGYFCKDFFIGFGTDFWKISIFNLPVYSNQIEVEYLQTKIKWLPFFLSIFGVILASFLNISSYRWYKKIKTVSFFAFLINKKWYWDSLYNRFLIRPILNFGYSVSFKNLDRGFIEIVGPYGLVKIIPSWAAMLKHIQTGQITHYLFFIILGLSFFLILLFSSLMNYIIISLPFVLYIVLLFFI</sequence>
<keyword evidence="9" id="KW-0249">Electron transport</keyword>
<dbReference type="GO" id="GO:0003954">
    <property type="term" value="F:NADH dehydrogenase activity"/>
    <property type="evidence" value="ECO:0007669"/>
    <property type="project" value="TreeGrafter"/>
</dbReference>
<dbReference type="NCBIfam" id="NF005141">
    <property type="entry name" value="PRK06590.1"/>
    <property type="match status" value="1"/>
</dbReference>
<keyword evidence="12 16" id="KW-0830">Ubiquinone</keyword>
<keyword evidence="8" id="KW-1278">Translocase</keyword>
<keyword evidence="13 16" id="KW-0496">Mitochondrion</keyword>
<keyword evidence="7" id="KW-0999">Mitochondrion inner membrane</keyword>
<protein>
    <recommendedName>
        <fullName evidence="3 16">NADH-ubiquinone oxidoreductase chain 5</fullName>
        <ecNumber evidence="2 16">7.1.1.2</ecNumber>
    </recommendedName>
</protein>
<reference evidence="20" key="2">
    <citation type="submission" date="2016-06" db="EMBL/GenBank/DDBJ databases">
        <authorList>
            <person name="Kjaerup R.B."/>
            <person name="Dalgaard T.S."/>
            <person name="Juul-Madsen H.R."/>
        </authorList>
    </citation>
    <scope>NUCLEOTIDE SEQUENCE</scope>
</reference>
<evidence type="ECO:0000256" key="14">
    <source>
        <dbReference type="ARBA" id="ARBA00023136"/>
    </source>
</evidence>
<feature type="transmembrane region" description="Helical" evidence="16">
    <location>
        <begin position="524"/>
        <end position="542"/>
    </location>
</feature>
<feature type="transmembrane region" description="Helical" evidence="16">
    <location>
        <begin position="311"/>
        <end position="337"/>
    </location>
</feature>
<feature type="transmembrane region" description="Helical" evidence="16">
    <location>
        <begin position="113"/>
        <end position="130"/>
    </location>
</feature>
<proteinExistence type="inferred from homology"/>
<dbReference type="Pfam" id="PF06455">
    <property type="entry name" value="NADH5_C"/>
    <property type="match status" value="1"/>
</dbReference>
<evidence type="ECO:0000313" key="20">
    <source>
        <dbReference type="EMBL" id="AOX48955.1"/>
    </source>
</evidence>
<keyword evidence="4 16" id="KW-0813">Transport</keyword>
<dbReference type="InterPro" id="IPR001516">
    <property type="entry name" value="Proton_antipo_N"/>
</dbReference>
<comment type="catalytic activity">
    <reaction evidence="15 16">
        <text>a ubiquinone + NADH + 5 H(+)(in) = a ubiquinol + NAD(+) + 4 H(+)(out)</text>
        <dbReference type="Rhea" id="RHEA:29091"/>
        <dbReference type="Rhea" id="RHEA-COMP:9565"/>
        <dbReference type="Rhea" id="RHEA-COMP:9566"/>
        <dbReference type="ChEBI" id="CHEBI:15378"/>
        <dbReference type="ChEBI" id="CHEBI:16389"/>
        <dbReference type="ChEBI" id="CHEBI:17976"/>
        <dbReference type="ChEBI" id="CHEBI:57540"/>
        <dbReference type="ChEBI" id="CHEBI:57945"/>
        <dbReference type="EC" id="7.1.1.2"/>
    </reaction>
</comment>
<accession>A0A1D8X7N9</accession>
<dbReference type="NCBIfam" id="TIGR01974">
    <property type="entry name" value="NDH_I_L"/>
    <property type="match status" value="1"/>
</dbReference>
<feature type="transmembrane region" description="Helical" evidence="16">
    <location>
        <begin position="421"/>
        <end position="445"/>
    </location>
</feature>
<evidence type="ECO:0000256" key="7">
    <source>
        <dbReference type="ARBA" id="ARBA00022792"/>
    </source>
</evidence>
<keyword evidence="6 16" id="KW-0812">Transmembrane</keyword>
<dbReference type="PANTHER" id="PTHR42829:SF2">
    <property type="entry name" value="NADH-UBIQUINONE OXIDOREDUCTASE CHAIN 5"/>
    <property type="match status" value="1"/>
</dbReference>
<evidence type="ECO:0000259" key="17">
    <source>
        <dbReference type="Pfam" id="PF00361"/>
    </source>
</evidence>
<feature type="transmembrane region" description="Helical" evidence="16">
    <location>
        <begin position="176"/>
        <end position="201"/>
    </location>
</feature>
<evidence type="ECO:0000256" key="3">
    <source>
        <dbReference type="ARBA" id="ARBA00021096"/>
    </source>
</evidence>
<feature type="transmembrane region" description="Helical" evidence="16">
    <location>
        <begin position="466"/>
        <end position="486"/>
    </location>
</feature>
<dbReference type="AlphaFoldDB" id="A0A1D8X7N9"/>
<feature type="transmembrane region" description="Helical" evidence="16">
    <location>
        <begin position="648"/>
        <end position="664"/>
    </location>
</feature>
<keyword evidence="11 16" id="KW-0520">NAD</keyword>
<comment type="function">
    <text evidence="16">Core subunit of the mitochondrial membrane respiratory chain NADH dehydrogenase (Complex I) which catalyzes electron transfer from NADH through the respiratory chain, using ubiquinone as an electron acceptor. Essential for the catalytic activity and assembly of complex I.</text>
</comment>
<feature type="transmembrane region" description="Helical" evidence="16">
    <location>
        <begin position="55"/>
        <end position="76"/>
    </location>
</feature>
<evidence type="ECO:0000256" key="4">
    <source>
        <dbReference type="ARBA" id="ARBA00022448"/>
    </source>
</evidence>
<keyword evidence="14 16" id="KW-0472">Membrane</keyword>
<dbReference type="GO" id="GO:0015990">
    <property type="term" value="P:electron transport coupled proton transport"/>
    <property type="evidence" value="ECO:0007669"/>
    <property type="project" value="TreeGrafter"/>
</dbReference>
<dbReference type="Gene3D" id="1.20.5.2700">
    <property type="match status" value="1"/>
</dbReference>
<dbReference type="EMBL" id="KX427230">
    <property type="protein sequence ID" value="AOX48955.1"/>
    <property type="molecule type" value="Genomic_DNA"/>
</dbReference>